<feature type="region of interest" description="Disordered" evidence="3">
    <location>
        <begin position="323"/>
        <end position="356"/>
    </location>
</feature>
<dbReference type="GO" id="GO:0016798">
    <property type="term" value="F:hydrolase activity, acting on glycosyl bonds"/>
    <property type="evidence" value="ECO:0007669"/>
    <property type="project" value="TreeGrafter"/>
</dbReference>
<comment type="similarity">
    <text evidence="1">Belongs to the CLN5 family.</text>
</comment>
<keyword evidence="4" id="KW-0812">Transmembrane</keyword>
<dbReference type="GeneID" id="7197635"/>
<feature type="region of interest" description="Disordered" evidence="3">
    <location>
        <begin position="689"/>
        <end position="709"/>
    </location>
</feature>
<evidence type="ECO:0000256" key="3">
    <source>
        <dbReference type="SAM" id="MobiDB-lite"/>
    </source>
</evidence>
<dbReference type="PANTHER" id="PTHR15380:SF2">
    <property type="entry name" value="CEROID-LIPOFUSCINOSIS NEURONAL PROTEIN 5"/>
    <property type="match status" value="1"/>
</dbReference>
<evidence type="ECO:0000256" key="1">
    <source>
        <dbReference type="ARBA" id="ARBA00007028"/>
    </source>
</evidence>
<keyword evidence="4" id="KW-0472">Membrane</keyword>
<evidence type="ECO:0000256" key="4">
    <source>
        <dbReference type="SAM" id="Phobius"/>
    </source>
</evidence>
<dbReference type="Proteomes" id="UP000000759">
    <property type="component" value="Chromosome 4"/>
</dbReference>
<dbReference type="AlphaFoldDB" id="B7FUR9"/>
<reference evidence="6" key="2">
    <citation type="submission" date="2008-08" db="EMBL/GenBank/DDBJ databases">
        <authorList>
            <consortium name="Diatom Consortium"/>
            <person name="Grigoriev I."/>
            <person name="Grimwood J."/>
            <person name="Kuo A."/>
            <person name="Otillar R.P."/>
            <person name="Salamov A."/>
            <person name="Detter J.C."/>
            <person name="Lindquist E."/>
            <person name="Shapiro H."/>
            <person name="Lucas S."/>
            <person name="Glavina del Rio T."/>
            <person name="Pitluck S."/>
            <person name="Rokhsar D."/>
            <person name="Bowler C."/>
        </authorList>
    </citation>
    <scope>GENOME REANNOTATION</scope>
    <source>
        <strain evidence="6">CCAP 1055/1</strain>
    </source>
</reference>
<dbReference type="EMBL" id="CM000607">
    <property type="protein sequence ID" value="EEC50033.1"/>
    <property type="molecule type" value="Genomic_DNA"/>
</dbReference>
<feature type="compositionally biased region" description="Low complexity" evidence="3">
    <location>
        <begin position="450"/>
        <end position="478"/>
    </location>
</feature>
<dbReference type="HOGENOM" id="CLU_352152_0_0_1"/>
<feature type="transmembrane region" description="Helical" evidence="4">
    <location>
        <begin position="608"/>
        <end position="629"/>
    </location>
</feature>
<name>B7FUR9_PHATC</name>
<feature type="region of interest" description="Disordered" evidence="3">
    <location>
        <begin position="718"/>
        <end position="737"/>
    </location>
</feature>
<dbReference type="eggNOG" id="ENOG502SPTK">
    <property type="taxonomic scope" value="Eukaryota"/>
</dbReference>
<dbReference type="PaxDb" id="2850-Phatr44638"/>
<feature type="compositionally biased region" description="Low complexity" evidence="3">
    <location>
        <begin position="331"/>
        <end position="356"/>
    </location>
</feature>
<dbReference type="PANTHER" id="PTHR15380">
    <property type="entry name" value="CEROID-LIPOFUSCINOSIS, NEURONAL 5"/>
    <property type="match status" value="1"/>
</dbReference>
<keyword evidence="2" id="KW-0325">Glycoprotein</keyword>
<dbReference type="RefSeq" id="XP_002178368.1">
    <property type="nucleotide sequence ID" value="XM_002178332.1"/>
</dbReference>
<evidence type="ECO:0000313" key="6">
    <source>
        <dbReference type="Proteomes" id="UP000000759"/>
    </source>
</evidence>
<evidence type="ECO:0000256" key="2">
    <source>
        <dbReference type="ARBA" id="ARBA00023180"/>
    </source>
</evidence>
<proteinExistence type="inferred from homology"/>
<protein>
    <submittedName>
        <fullName evidence="5">Uncharacterized protein</fullName>
    </submittedName>
</protein>
<gene>
    <name evidence="5" type="ORF">PHATRDRAFT_44638</name>
</gene>
<dbReference type="InParanoid" id="B7FUR9"/>
<organism evidence="5 6">
    <name type="scientific">Phaeodactylum tricornutum (strain CCAP 1055/1)</name>
    <dbReference type="NCBI Taxonomy" id="556484"/>
    <lineage>
        <taxon>Eukaryota</taxon>
        <taxon>Sar</taxon>
        <taxon>Stramenopiles</taxon>
        <taxon>Ochrophyta</taxon>
        <taxon>Bacillariophyta</taxon>
        <taxon>Bacillariophyceae</taxon>
        <taxon>Bacillariophycidae</taxon>
        <taxon>Naviculales</taxon>
        <taxon>Phaeodactylaceae</taxon>
        <taxon>Phaeodactylum</taxon>
    </lineage>
</organism>
<evidence type="ECO:0000313" key="5">
    <source>
        <dbReference type="EMBL" id="EEC50033.1"/>
    </source>
</evidence>
<feature type="region of interest" description="Disordered" evidence="3">
    <location>
        <begin position="422"/>
        <end position="478"/>
    </location>
</feature>
<sequence>MSEGSEGSSDAVVGEGDIVYPDVHQDPRRIPQVLTKAAVPTLVAGLDAGDVLECYLITRTSYLHGIAENRIPVHKQVIGLRYRPPSSASNTAPAAGANRGSAFANGITGKPPLSLTLEYGPTRTGRTPDLPHDVLPRIVPEDNEVDMVTWENEAQVYYTTSISPDTHEDANYVTSLTGAVLSHLLLEACAYPLIPSRRRYQPFAVVDVRTNATLLRSSSDRDFIQAMMQVLANVGVVLQPIIPPHPGLVQLTAIGKVERIPTATSRTVVAQFYQTLYKCVEAIAAANVTAALPIPSAPTAAPSKTPSMAPSMLDVALPVEPEVATDPPIVPGDDVPDNGNNDSGNNFDNLPSLLSKPPRRLDQQSILINLSGPPPSEPLASMAPVPSIPASIGAVGESPAPTSVLQPPIILPSVSLTKIPSMTPSSPLSTAPSSATLSTLPPSFPPTTVRPPVSESDLAAQAAQQAQQAANDAASSGNSQAAKAASQAASAAQKAADLTAVQAAFMSRDALFSGDGTSVTSALSKCLSEPRFGLVNERIEQVTNDVDGESIVTNLTTTTAYLYWDGHFYYRVNLTAPFLQVVPRLLDLPPPASASSGAALGADDFVDWSLALVIFACFLVGCLLIFQAVMGRNLRIIRPLYKCQRWFFDPLQHNYADLDETSEADGVFRQQHGWGREYSFGEDVIPLSMGGRRATGSTPPHTNYSEHDEDDLFWSGKAKKSSNGGHISGEKSEMELTNLSEGRKRLSTNGSFREDEESPLTSHRLFRDPDLVEMPTLHSTSKVAIPVSLSPDKVSSTKK</sequence>
<feature type="compositionally biased region" description="Low complexity" evidence="3">
    <location>
        <begin position="422"/>
        <end position="441"/>
    </location>
</feature>
<dbReference type="GO" id="GO:0007040">
    <property type="term" value="P:lysosome organization"/>
    <property type="evidence" value="ECO:0007669"/>
    <property type="project" value="TreeGrafter"/>
</dbReference>
<keyword evidence="6" id="KW-1185">Reference proteome</keyword>
<keyword evidence="4" id="KW-1133">Transmembrane helix</keyword>
<dbReference type="InterPro" id="IPR026138">
    <property type="entry name" value="CLN5"/>
</dbReference>
<dbReference type="KEGG" id="pti:PHATRDRAFT_44638"/>
<dbReference type="OrthoDB" id="46848at2759"/>
<accession>B7FUR9</accession>
<reference evidence="5 6" key="1">
    <citation type="journal article" date="2008" name="Nature">
        <title>The Phaeodactylum genome reveals the evolutionary history of diatom genomes.</title>
        <authorList>
            <person name="Bowler C."/>
            <person name="Allen A.E."/>
            <person name="Badger J.H."/>
            <person name="Grimwood J."/>
            <person name="Jabbari K."/>
            <person name="Kuo A."/>
            <person name="Maheswari U."/>
            <person name="Martens C."/>
            <person name="Maumus F."/>
            <person name="Otillar R.P."/>
            <person name="Rayko E."/>
            <person name="Salamov A."/>
            <person name="Vandepoele K."/>
            <person name="Beszteri B."/>
            <person name="Gruber A."/>
            <person name="Heijde M."/>
            <person name="Katinka M."/>
            <person name="Mock T."/>
            <person name="Valentin K."/>
            <person name="Verret F."/>
            <person name="Berges J.A."/>
            <person name="Brownlee C."/>
            <person name="Cadoret J.P."/>
            <person name="Chiovitti A."/>
            <person name="Choi C.J."/>
            <person name="Coesel S."/>
            <person name="De Martino A."/>
            <person name="Detter J.C."/>
            <person name="Durkin C."/>
            <person name="Falciatore A."/>
            <person name="Fournet J."/>
            <person name="Haruta M."/>
            <person name="Huysman M.J."/>
            <person name="Jenkins B.D."/>
            <person name="Jiroutova K."/>
            <person name="Jorgensen R.E."/>
            <person name="Joubert Y."/>
            <person name="Kaplan A."/>
            <person name="Kroger N."/>
            <person name="Kroth P.G."/>
            <person name="La Roche J."/>
            <person name="Lindquist E."/>
            <person name="Lommer M."/>
            <person name="Martin-Jezequel V."/>
            <person name="Lopez P.J."/>
            <person name="Lucas S."/>
            <person name="Mangogna M."/>
            <person name="McGinnis K."/>
            <person name="Medlin L.K."/>
            <person name="Montsant A."/>
            <person name="Oudot-Le Secq M.P."/>
            <person name="Napoli C."/>
            <person name="Obornik M."/>
            <person name="Parker M.S."/>
            <person name="Petit J.L."/>
            <person name="Porcel B.M."/>
            <person name="Poulsen N."/>
            <person name="Robison M."/>
            <person name="Rychlewski L."/>
            <person name="Rynearson T.A."/>
            <person name="Schmutz J."/>
            <person name="Shapiro H."/>
            <person name="Siaut M."/>
            <person name="Stanley M."/>
            <person name="Sussman M.R."/>
            <person name="Taylor A.R."/>
            <person name="Vardi A."/>
            <person name="von Dassow P."/>
            <person name="Vyverman W."/>
            <person name="Willis A."/>
            <person name="Wyrwicz L.S."/>
            <person name="Rokhsar D.S."/>
            <person name="Weissenbach J."/>
            <person name="Armbrust E.V."/>
            <person name="Green B.R."/>
            <person name="Van de Peer Y."/>
            <person name="Grigoriev I.V."/>
        </authorList>
    </citation>
    <scope>NUCLEOTIDE SEQUENCE [LARGE SCALE GENOMIC DNA]</scope>
    <source>
        <strain evidence="5 6">CCAP 1055/1</strain>
    </source>
</reference>
<feature type="region of interest" description="Disordered" evidence="3">
    <location>
        <begin position="742"/>
        <end position="762"/>
    </location>
</feature>
<dbReference type="GO" id="GO:0005765">
    <property type="term" value="C:lysosomal membrane"/>
    <property type="evidence" value="ECO:0007669"/>
    <property type="project" value="TreeGrafter"/>
</dbReference>